<dbReference type="InterPro" id="IPR041522">
    <property type="entry name" value="CdaR_GGDEF"/>
</dbReference>
<evidence type="ECO:0008006" key="7">
    <source>
        <dbReference type="Google" id="ProtNLM"/>
    </source>
</evidence>
<feature type="domain" description="CdaR GGDEF-like" evidence="4">
    <location>
        <begin position="186"/>
        <end position="294"/>
    </location>
</feature>
<comment type="similarity">
    <text evidence="1">Belongs to the CdaR family.</text>
</comment>
<dbReference type="AlphaFoldDB" id="A0A1E7LC73"/>
<dbReference type="RefSeq" id="WP_070014697.1">
    <property type="nucleotide sequence ID" value="NZ_LJGW01000041.1"/>
</dbReference>
<dbReference type="InterPro" id="IPR042070">
    <property type="entry name" value="PucR_C-HTH_sf"/>
</dbReference>
<name>A0A1E7LC73_9ACTN</name>
<protein>
    <recommendedName>
        <fullName evidence="7">PucR family transcriptional regulator</fullName>
    </recommendedName>
</protein>
<feature type="domain" description="PucR C-terminal helix-turn-helix" evidence="2">
    <location>
        <begin position="346"/>
        <end position="402"/>
    </location>
</feature>
<dbReference type="Pfam" id="PF13556">
    <property type="entry name" value="HTH_30"/>
    <property type="match status" value="1"/>
</dbReference>
<evidence type="ECO:0000256" key="1">
    <source>
        <dbReference type="ARBA" id="ARBA00006754"/>
    </source>
</evidence>
<evidence type="ECO:0000259" key="2">
    <source>
        <dbReference type="Pfam" id="PF13556"/>
    </source>
</evidence>
<keyword evidence="6" id="KW-1185">Reference proteome</keyword>
<proteinExistence type="inferred from homology"/>
<evidence type="ECO:0000259" key="4">
    <source>
        <dbReference type="Pfam" id="PF17853"/>
    </source>
</evidence>
<gene>
    <name evidence="5" type="ORF">AN218_01995</name>
</gene>
<dbReference type="InterPro" id="IPR051448">
    <property type="entry name" value="CdaR-like_regulators"/>
</dbReference>
<dbReference type="PANTHER" id="PTHR33744">
    <property type="entry name" value="CARBOHYDRATE DIACID REGULATOR"/>
    <property type="match status" value="1"/>
</dbReference>
<comment type="caution">
    <text evidence="5">The sequence shown here is derived from an EMBL/GenBank/DDBJ whole genome shotgun (WGS) entry which is preliminary data.</text>
</comment>
<dbReference type="PATRIC" id="fig|518642.10.peg.5912"/>
<dbReference type="InterPro" id="IPR025736">
    <property type="entry name" value="PucR_C-HTH_dom"/>
</dbReference>
<dbReference type="Gene3D" id="1.10.10.2840">
    <property type="entry name" value="PucR C-terminal helix-turn-helix domain"/>
    <property type="match status" value="1"/>
</dbReference>
<sequence length="423" mass="45895">MSADVDALVAEVAQALDADLPALTDEMTTWFVEVIPEFRHDEAVRELMVASTSSNLVAIVDLLRHSIPVEQISVPAAAAEYARRFAQHSLSLEALLRAYRLGENRFTQWGITALDRIGDVPTHLALAAVAELSRRTNSYIDRVIEGLIDIYETERRLWNSRVGAARAARIRLVLASEGMSEVEAHHLLGIPVSGWHTAAVAWLPAEAPGEAGTLDAAARAIQRAFGPGTPLTLLNDARTMWVWVQHQAPHAMDVDELHEGMAGVAADVRVALGAPARGLDGFRGSLREAVRTQAVAGTAENGDLRVLSFDDVAVAALLTEKSEDLAHWIARTLGGLAADDPGNPQLRGTVRVFLESGCSYTQAAARLHLHKNTVHYRVRKAEELIGRPLTDDRLNLEVALMARALLWRRLPRPTSAADGVPGP</sequence>
<dbReference type="Proteomes" id="UP000176005">
    <property type="component" value="Unassembled WGS sequence"/>
</dbReference>
<reference evidence="5 6" key="1">
    <citation type="journal article" date="2016" name="Front. Microbiol.">
        <title>Comparative Genomics Analysis of Streptomyces Species Reveals Their Adaptation to the Marine Environment and Their Diversity at the Genomic Level.</title>
        <authorList>
            <person name="Tian X."/>
            <person name="Zhang Z."/>
            <person name="Yang T."/>
            <person name="Chen M."/>
            <person name="Li J."/>
            <person name="Chen F."/>
            <person name="Yang J."/>
            <person name="Li W."/>
            <person name="Zhang B."/>
            <person name="Zhang Z."/>
            <person name="Wu J."/>
            <person name="Zhang C."/>
            <person name="Long L."/>
            <person name="Xiao J."/>
        </authorList>
    </citation>
    <scope>NUCLEOTIDE SEQUENCE [LARGE SCALE GENOMIC DNA]</scope>
    <source>
        <strain evidence="5 6">SCSIO 10429</strain>
    </source>
</reference>
<feature type="domain" description="RsbT co-antagonist protein RsbRD N-terminal" evidence="3">
    <location>
        <begin position="21"/>
        <end position="166"/>
    </location>
</feature>
<evidence type="ECO:0000313" key="5">
    <source>
        <dbReference type="EMBL" id="OEV13768.1"/>
    </source>
</evidence>
<evidence type="ECO:0000313" key="6">
    <source>
        <dbReference type="Proteomes" id="UP000176005"/>
    </source>
</evidence>
<dbReference type="Pfam" id="PF17853">
    <property type="entry name" value="GGDEF_2"/>
    <property type="match status" value="1"/>
</dbReference>
<dbReference type="InterPro" id="IPR025751">
    <property type="entry name" value="RsbRD_N_dom"/>
</dbReference>
<accession>A0A1E7LC73</accession>
<evidence type="ECO:0000259" key="3">
    <source>
        <dbReference type="Pfam" id="PF14361"/>
    </source>
</evidence>
<dbReference type="EMBL" id="LJGW01000041">
    <property type="protein sequence ID" value="OEV13768.1"/>
    <property type="molecule type" value="Genomic_DNA"/>
</dbReference>
<dbReference type="Pfam" id="PF14361">
    <property type="entry name" value="RsbRD_N"/>
    <property type="match status" value="1"/>
</dbReference>
<organism evidence="5 6">
    <name type="scientific">Streptomyces nanshensis</name>
    <dbReference type="NCBI Taxonomy" id="518642"/>
    <lineage>
        <taxon>Bacteria</taxon>
        <taxon>Bacillati</taxon>
        <taxon>Actinomycetota</taxon>
        <taxon>Actinomycetes</taxon>
        <taxon>Kitasatosporales</taxon>
        <taxon>Streptomycetaceae</taxon>
        <taxon>Streptomyces</taxon>
    </lineage>
</organism>
<dbReference type="PANTHER" id="PTHR33744:SF1">
    <property type="entry name" value="DNA-BINDING TRANSCRIPTIONAL ACTIVATOR ADER"/>
    <property type="match status" value="1"/>
</dbReference>